<dbReference type="EMBL" id="JACYNJ010000017">
    <property type="protein sequence ID" value="MBD8272601.1"/>
    <property type="molecule type" value="Genomic_DNA"/>
</dbReference>
<dbReference type="AlphaFoldDB" id="A0AAE2U487"/>
<comment type="caution">
    <text evidence="1">The sequence shown here is derived from an EMBL/GenBank/DDBJ whole genome shotgun (WGS) entry which is preliminary data.</text>
</comment>
<evidence type="ECO:0000313" key="2">
    <source>
        <dbReference type="Proteomes" id="UP000610293"/>
    </source>
</evidence>
<sequence>MKFTRTKSGLKNFGRFFGAEITLYVEGRLLTSTPIEDPTRPDTKFYKALCSEYLSGRKVKIKLTGNRKSALGYHEKIIRSSIPNSLVIVDRDYDGLLLSPLVKPKLIMTYGYSWESDFWTEPLLLHTLNISTASDVSAVDLASVKLRRTLRRLSKLSALNAAAHIDGASIFTGKKNSKGLNIEASSIFPISLSEYRRLSKNLPDMCHVMMEVHRAALSSASENIIQGHLLEYVSLFLLSYAYTASTNSVLRNDAILVNIALSLFSDNPSAYISQAADDYYRREFARAV</sequence>
<accession>A0AAE2U487</accession>
<proteinExistence type="predicted"/>
<dbReference type="RefSeq" id="WP_181282334.1">
    <property type="nucleotide sequence ID" value="NZ_JACYNJ010000017.1"/>
</dbReference>
<reference evidence="1" key="1">
    <citation type="journal article" date="2020" name="FEMS Microbiol. Ecol.">
        <title>Temporal dynamics of bacterial communities during seed development and maturation.</title>
        <authorList>
            <person name="Chesneau G."/>
            <person name="Torres-Cortes G."/>
            <person name="Briand M."/>
            <person name="Darrasse A."/>
            <person name="Preveaux A."/>
            <person name="Marais C."/>
            <person name="Jacques M.A."/>
            <person name="Shade A."/>
            <person name="Barret M."/>
        </authorList>
    </citation>
    <scope>NUCLEOTIDE SEQUENCE</scope>
    <source>
        <strain evidence="1">CFBP13533</strain>
    </source>
</reference>
<organism evidence="1 2">
    <name type="scientific">Pseudomonas fluorescens</name>
    <dbReference type="NCBI Taxonomy" id="294"/>
    <lineage>
        <taxon>Bacteria</taxon>
        <taxon>Pseudomonadati</taxon>
        <taxon>Pseudomonadota</taxon>
        <taxon>Gammaproteobacteria</taxon>
        <taxon>Pseudomonadales</taxon>
        <taxon>Pseudomonadaceae</taxon>
        <taxon>Pseudomonas</taxon>
    </lineage>
</organism>
<gene>
    <name evidence="1" type="ORF">IFU03_22860</name>
</gene>
<protein>
    <submittedName>
        <fullName evidence="1">DUF4435 domain-containing protein</fullName>
    </submittedName>
</protein>
<name>A0AAE2U487_PSEFL</name>
<dbReference type="Proteomes" id="UP000610293">
    <property type="component" value="Unassembled WGS sequence"/>
</dbReference>
<evidence type="ECO:0000313" key="1">
    <source>
        <dbReference type="EMBL" id="MBD8272601.1"/>
    </source>
</evidence>